<organism evidence="2 3">
    <name type="scientific">Saguinus oedipus</name>
    <name type="common">Cotton-top tamarin</name>
    <name type="synonym">Oedipomidas oedipus</name>
    <dbReference type="NCBI Taxonomy" id="9490"/>
    <lineage>
        <taxon>Eukaryota</taxon>
        <taxon>Metazoa</taxon>
        <taxon>Chordata</taxon>
        <taxon>Craniata</taxon>
        <taxon>Vertebrata</taxon>
        <taxon>Euteleostomi</taxon>
        <taxon>Mammalia</taxon>
        <taxon>Eutheria</taxon>
        <taxon>Euarchontoglires</taxon>
        <taxon>Primates</taxon>
        <taxon>Haplorrhini</taxon>
        <taxon>Platyrrhini</taxon>
        <taxon>Cebidae</taxon>
        <taxon>Callitrichinae</taxon>
        <taxon>Saguinus</taxon>
    </lineage>
</organism>
<gene>
    <name evidence="2" type="ORF">P7K49_039631</name>
</gene>
<keyword evidence="3" id="KW-1185">Reference proteome</keyword>
<sequence>MARPPAHFPTRPAGTGHPQGQMCPGCLQKSVHSQFTSMVAEQILHLFTGVLHMNTIFLLVAVGSHSELRRGDQPLWASEPQADPSLTCPQFHSPVVSSTSLSKPAQAPETAGAEEAVSGFKLCFEDTLSLPAGFEDWSLCLRVKEWTWFQACSEPHLPLQATVKAHESMPVASGALSLPSSSMFLCVTEFQEGPAALEGLTVSKLDAPGPSS</sequence>
<evidence type="ECO:0000313" key="2">
    <source>
        <dbReference type="EMBL" id="KAK2082061.1"/>
    </source>
</evidence>
<evidence type="ECO:0000313" key="3">
    <source>
        <dbReference type="Proteomes" id="UP001266305"/>
    </source>
</evidence>
<feature type="region of interest" description="Disordered" evidence="1">
    <location>
        <begin position="1"/>
        <end position="21"/>
    </location>
</feature>
<dbReference type="EMBL" id="JASSZA010000045">
    <property type="protein sequence ID" value="KAK2082061.1"/>
    <property type="molecule type" value="Genomic_DNA"/>
</dbReference>
<comment type="caution">
    <text evidence="2">The sequence shown here is derived from an EMBL/GenBank/DDBJ whole genome shotgun (WGS) entry which is preliminary data.</text>
</comment>
<name>A0ABQ9TBG6_SAGOE</name>
<accession>A0ABQ9TBG6</accession>
<reference evidence="2 3" key="1">
    <citation type="submission" date="2023-05" db="EMBL/GenBank/DDBJ databases">
        <title>B98-5 Cell Line De Novo Hybrid Assembly: An Optical Mapping Approach.</title>
        <authorList>
            <person name="Kananen K."/>
            <person name="Auerbach J.A."/>
            <person name="Kautto E."/>
            <person name="Blachly J.S."/>
        </authorList>
    </citation>
    <scope>NUCLEOTIDE SEQUENCE [LARGE SCALE GENOMIC DNA]</scope>
    <source>
        <strain evidence="2">B95-8</strain>
        <tissue evidence="2">Cell line</tissue>
    </source>
</reference>
<dbReference type="Proteomes" id="UP001266305">
    <property type="component" value="Unassembled WGS sequence"/>
</dbReference>
<proteinExistence type="predicted"/>
<protein>
    <submittedName>
        <fullName evidence="2">Uncharacterized protein</fullName>
    </submittedName>
</protein>
<evidence type="ECO:0000256" key="1">
    <source>
        <dbReference type="SAM" id="MobiDB-lite"/>
    </source>
</evidence>